<dbReference type="GO" id="GO:0042918">
    <property type="term" value="P:alkanesulfonate transmembrane transport"/>
    <property type="evidence" value="ECO:0007669"/>
    <property type="project" value="TreeGrafter"/>
</dbReference>
<accession>A0A4Q7M6V9</accession>
<dbReference type="OrthoDB" id="7808807at2"/>
<evidence type="ECO:0000256" key="4">
    <source>
        <dbReference type="SAM" id="SignalP"/>
    </source>
</evidence>
<dbReference type="PANTHER" id="PTHR30024:SF47">
    <property type="entry name" value="TAURINE-BINDING PERIPLASMIC PROTEIN"/>
    <property type="match status" value="1"/>
</dbReference>
<evidence type="ECO:0000256" key="2">
    <source>
        <dbReference type="ARBA" id="ARBA00010742"/>
    </source>
</evidence>
<evidence type="ECO:0000256" key="1">
    <source>
        <dbReference type="ARBA" id="ARBA00004418"/>
    </source>
</evidence>
<evidence type="ECO:0000256" key="3">
    <source>
        <dbReference type="ARBA" id="ARBA00022729"/>
    </source>
</evidence>
<evidence type="ECO:0000313" key="7">
    <source>
        <dbReference type="Proteomes" id="UP000293852"/>
    </source>
</evidence>
<dbReference type="GO" id="GO:0042597">
    <property type="term" value="C:periplasmic space"/>
    <property type="evidence" value="ECO:0007669"/>
    <property type="project" value="UniProtKB-SubCell"/>
</dbReference>
<dbReference type="Pfam" id="PF09084">
    <property type="entry name" value="NMT1"/>
    <property type="match status" value="1"/>
</dbReference>
<dbReference type="EMBL" id="SGWX01000001">
    <property type="protein sequence ID" value="RZS62358.1"/>
    <property type="molecule type" value="Genomic_DNA"/>
</dbReference>
<dbReference type="AlphaFoldDB" id="A0A4Q7M6V9"/>
<dbReference type="Gene3D" id="3.40.190.10">
    <property type="entry name" value="Periplasmic binding protein-like II"/>
    <property type="match status" value="2"/>
</dbReference>
<feature type="domain" description="SsuA/THI5-like" evidence="5">
    <location>
        <begin position="70"/>
        <end position="271"/>
    </location>
</feature>
<protein>
    <submittedName>
        <fullName evidence="6">NitT/TauT family transport system substrate-binding protein</fullName>
    </submittedName>
</protein>
<reference evidence="6 7" key="1">
    <citation type="submission" date="2019-02" db="EMBL/GenBank/DDBJ databases">
        <title>Sequencing the genomes of 1000 actinobacteria strains.</title>
        <authorList>
            <person name="Klenk H.-P."/>
        </authorList>
    </citation>
    <scope>NUCLEOTIDE SEQUENCE [LARGE SCALE GENOMIC DNA]</scope>
    <source>
        <strain evidence="6 7">DSM 16932</strain>
    </source>
</reference>
<organism evidence="6 7">
    <name type="scientific">Xylanimonas ulmi</name>
    <dbReference type="NCBI Taxonomy" id="228973"/>
    <lineage>
        <taxon>Bacteria</taxon>
        <taxon>Bacillati</taxon>
        <taxon>Actinomycetota</taxon>
        <taxon>Actinomycetes</taxon>
        <taxon>Micrococcales</taxon>
        <taxon>Promicromonosporaceae</taxon>
        <taxon>Xylanimonas</taxon>
    </lineage>
</organism>
<comment type="caution">
    <text evidence="6">The sequence shown here is derived from an EMBL/GenBank/DDBJ whole genome shotgun (WGS) entry which is preliminary data.</text>
</comment>
<dbReference type="InterPro" id="IPR015168">
    <property type="entry name" value="SsuA/THI5"/>
</dbReference>
<feature type="signal peptide" evidence="4">
    <location>
        <begin position="1"/>
        <end position="32"/>
    </location>
</feature>
<keyword evidence="7" id="KW-1185">Reference proteome</keyword>
<keyword evidence="3 4" id="KW-0732">Signal</keyword>
<dbReference type="RefSeq" id="WP_130415744.1">
    <property type="nucleotide sequence ID" value="NZ_SGWX01000001.1"/>
</dbReference>
<sequence length="334" mass="34790">MAEISRRTRPWRRRPAAALTASLAVCLAVPLAACSGGEATPDADPSTTPPDEAAALTVGYFPLVHTATAVNAAESGLFAREGLDVELVVTGGGAEAIPALVAGEYDVVYTNYTSALLAAERGLPIVFVAGNDLGGSDHGVFVADESPIQSVADLAGASFAVNNLQNIGTIAITRQVEEVGVDPSDVTLLEMPFPAMQAALIRGDVDAIWQVEPFQASAQASGLRKIGDLFAGASASMPVAGWVSTREFATKNPETIEAFRTALAHSVEDLSDNRARLVELVPSYTEVDAAVVEAVELPLWESQLDAAGLQVIADLMHSYGITSQAFDVATMLPA</sequence>
<evidence type="ECO:0000313" key="6">
    <source>
        <dbReference type="EMBL" id="RZS62358.1"/>
    </source>
</evidence>
<feature type="chain" id="PRO_5038509556" evidence="4">
    <location>
        <begin position="33"/>
        <end position="334"/>
    </location>
</feature>
<dbReference type="SUPFAM" id="SSF53850">
    <property type="entry name" value="Periplasmic binding protein-like II"/>
    <property type="match status" value="1"/>
</dbReference>
<comment type="subcellular location">
    <subcellularLocation>
        <location evidence="1">Periplasm</location>
    </subcellularLocation>
</comment>
<name>A0A4Q7M6V9_9MICO</name>
<proteinExistence type="inferred from homology"/>
<dbReference type="PANTHER" id="PTHR30024">
    <property type="entry name" value="ALIPHATIC SULFONATES-BINDING PROTEIN-RELATED"/>
    <property type="match status" value="1"/>
</dbReference>
<dbReference type="Proteomes" id="UP000293852">
    <property type="component" value="Unassembled WGS sequence"/>
</dbReference>
<comment type="similarity">
    <text evidence="2">Belongs to the bacterial solute-binding protein SsuA/TauA family.</text>
</comment>
<evidence type="ECO:0000259" key="5">
    <source>
        <dbReference type="Pfam" id="PF09084"/>
    </source>
</evidence>
<gene>
    <name evidence="6" type="ORF">EV386_2690</name>
</gene>